<evidence type="ECO:0000256" key="4">
    <source>
        <dbReference type="ARBA" id="ARBA00022833"/>
    </source>
</evidence>
<dbReference type="GeneID" id="119726886"/>
<name>A0A913ZSC6_PATMI</name>
<dbReference type="PANTHER" id="PTHR46481">
    <property type="entry name" value="ZINC FINGER BED DOMAIN-CONTAINING PROTEIN 4"/>
    <property type="match status" value="1"/>
</dbReference>
<proteinExistence type="predicted"/>
<dbReference type="OMA" id="FARCKIC"/>
<keyword evidence="5" id="KW-0539">Nucleus</keyword>
<dbReference type="GO" id="GO:0005634">
    <property type="term" value="C:nucleus"/>
    <property type="evidence" value="ECO:0007669"/>
    <property type="project" value="UniProtKB-SubCell"/>
</dbReference>
<dbReference type="AlphaFoldDB" id="A0A913ZSC6"/>
<evidence type="ECO:0000256" key="5">
    <source>
        <dbReference type="ARBA" id="ARBA00023242"/>
    </source>
</evidence>
<sequence length="512" mass="57165">MASLCLLSSLELLQDRYDNYLKSKSQQEEKQASILTFATPGASCASGQSSEFIHLYSAKHPRQKAINEAIIKDLIVGCSLPLSLVENPCFQKFMKVVEPKYSPMARSTVTRARLPELYTAGKERIKKILQDHQYVSLTADIWSDRVMRSFLGVTAHVITPSPSTGGKLELQSLLLSCERFHGSHTGERISTAFETLIDEFHIKNKISFIVKDNAANMKKAFKASFPQNLDESDDLTDPVDVEEFEQIDLDDESLWEEMDEVEADIINVALESNSTQRLACFAHTLQLVVGKGLKETRGMSNAIAKACKMASTLHRSTIFKERFETKIGLNRSIPKANATRWNSKYHLLKSILGLNFKTLVEDVCGTEFSAIAFTVHEWGQLGELVEVLEPFADATDTLQGEFAVTVSLIVPTLLDLATHLKKMKDRARYCKQITTTLQDALLKYFQGIYVATGIAPPTTGTQDTPFSDKIYMIASVLDPQYGLTWVDLDVPLDGNRPSLRDDLKETLKGSSF</sequence>
<dbReference type="EnsemblMetazoa" id="XM_038198740.1">
    <property type="protein sequence ID" value="XP_038054668.1"/>
    <property type="gene ID" value="LOC119726886"/>
</dbReference>
<keyword evidence="3" id="KW-0863">Zinc-finger</keyword>
<dbReference type="InterPro" id="IPR012337">
    <property type="entry name" value="RNaseH-like_sf"/>
</dbReference>
<dbReference type="Proteomes" id="UP000887568">
    <property type="component" value="Unplaced"/>
</dbReference>
<accession>A0A913ZSC6</accession>
<dbReference type="RefSeq" id="XP_038054668.1">
    <property type="nucleotide sequence ID" value="XM_038198740.1"/>
</dbReference>
<dbReference type="InterPro" id="IPR052035">
    <property type="entry name" value="ZnF_BED_domain_contain"/>
</dbReference>
<comment type="subcellular location">
    <subcellularLocation>
        <location evidence="1">Nucleus</location>
    </subcellularLocation>
</comment>
<evidence type="ECO:0000256" key="1">
    <source>
        <dbReference type="ARBA" id="ARBA00004123"/>
    </source>
</evidence>
<organism evidence="6 7">
    <name type="scientific">Patiria miniata</name>
    <name type="common">Bat star</name>
    <name type="synonym">Asterina miniata</name>
    <dbReference type="NCBI Taxonomy" id="46514"/>
    <lineage>
        <taxon>Eukaryota</taxon>
        <taxon>Metazoa</taxon>
        <taxon>Echinodermata</taxon>
        <taxon>Eleutherozoa</taxon>
        <taxon>Asterozoa</taxon>
        <taxon>Asteroidea</taxon>
        <taxon>Valvatacea</taxon>
        <taxon>Valvatida</taxon>
        <taxon>Asterinidae</taxon>
        <taxon>Patiria</taxon>
    </lineage>
</organism>
<evidence type="ECO:0000313" key="6">
    <source>
        <dbReference type="EnsemblMetazoa" id="XP_038054668.1"/>
    </source>
</evidence>
<protein>
    <submittedName>
        <fullName evidence="6">Uncharacterized protein</fullName>
    </submittedName>
</protein>
<evidence type="ECO:0000313" key="7">
    <source>
        <dbReference type="Proteomes" id="UP000887568"/>
    </source>
</evidence>
<reference evidence="6" key="1">
    <citation type="submission" date="2022-11" db="UniProtKB">
        <authorList>
            <consortium name="EnsemblMetazoa"/>
        </authorList>
    </citation>
    <scope>IDENTIFICATION</scope>
</reference>
<dbReference type="SUPFAM" id="SSF53098">
    <property type="entry name" value="Ribonuclease H-like"/>
    <property type="match status" value="1"/>
</dbReference>
<keyword evidence="7" id="KW-1185">Reference proteome</keyword>
<dbReference type="PANTHER" id="PTHR46481:SF10">
    <property type="entry name" value="ZINC FINGER BED DOMAIN-CONTAINING PROTEIN 39"/>
    <property type="match status" value="1"/>
</dbReference>
<keyword evidence="4" id="KW-0862">Zinc</keyword>
<keyword evidence="2" id="KW-0479">Metal-binding</keyword>
<evidence type="ECO:0000256" key="2">
    <source>
        <dbReference type="ARBA" id="ARBA00022723"/>
    </source>
</evidence>
<dbReference type="OrthoDB" id="10057873at2759"/>
<dbReference type="GO" id="GO:0008270">
    <property type="term" value="F:zinc ion binding"/>
    <property type="evidence" value="ECO:0007669"/>
    <property type="project" value="UniProtKB-KW"/>
</dbReference>
<evidence type="ECO:0000256" key="3">
    <source>
        <dbReference type="ARBA" id="ARBA00022771"/>
    </source>
</evidence>